<name>A0ABQ0QKB0_9PROT</name>
<organism evidence="3 4">
    <name type="scientific">Neokomagataea tanensis NBRC 106556</name>
    <dbReference type="NCBI Taxonomy" id="1223519"/>
    <lineage>
        <taxon>Bacteria</taxon>
        <taxon>Pseudomonadati</taxon>
        <taxon>Pseudomonadota</taxon>
        <taxon>Alphaproteobacteria</taxon>
        <taxon>Acetobacterales</taxon>
        <taxon>Acetobacteraceae</taxon>
        <taxon>Neokomagataea</taxon>
    </lineage>
</organism>
<dbReference type="PANTHER" id="PTHR33371:SF4">
    <property type="entry name" value="INTERMEMBRANE PHOSPHOLIPID TRANSPORT SYSTEM BINDING PROTEIN MLAD"/>
    <property type="match status" value="1"/>
</dbReference>
<gene>
    <name evidence="3" type="ORF">AA106556_1613</name>
</gene>
<comment type="caution">
    <text evidence="3">The sequence shown here is derived from an EMBL/GenBank/DDBJ whole genome shotgun (WGS) entry which is preliminary data.</text>
</comment>
<evidence type="ECO:0000256" key="1">
    <source>
        <dbReference type="SAM" id="Phobius"/>
    </source>
</evidence>
<evidence type="ECO:0000313" key="3">
    <source>
        <dbReference type="EMBL" id="GBR47894.1"/>
    </source>
</evidence>
<keyword evidence="1" id="KW-0812">Transmembrane</keyword>
<proteinExistence type="predicted"/>
<evidence type="ECO:0000313" key="4">
    <source>
        <dbReference type="Proteomes" id="UP001062443"/>
    </source>
</evidence>
<dbReference type="Pfam" id="PF02470">
    <property type="entry name" value="MlaD"/>
    <property type="match status" value="1"/>
</dbReference>
<feature type="domain" description="Mce/MlaD" evidence="2">
    <location>
        <begin position="40"/>
        <end position="117"/>
    </location>
</feature>
<keyword evidence="1" id="KW-1133">Transmembrane helix</keyword>
<dbReference type="RefSeq" id="WP_068170847.1">
    <property type="nucleotide sequence ID" value="NZ_BAQB01000022.1"/>
</dbReference>
<dbReference type="Proteomes" id="UP001062443">
    <property type="component" value="Unassembled WGS sequence"/>
</dbReference>
<sequence>MAGKTQKRGSAVLASSVVIAAAGGFLFYSAALYRGPVERGTVLHAHFNSANGLHVGADVDLAGVAVGRVQAIRLDPVSQMADVTFTVDAKLSLPVDTAASIGAPSMTSDNALQLKPGHAAKGLAVGGLIQDTQDQLSLEQQVSNYIFGGGGLGQ</sequence>
<reference evidence="3" key="1">
    <citation type="submission" date="2013-04" db="EMBL/GenBank/DDBJ databases">
        <title>The genome sequencing project of 58 acetic acid bacteria.</title>
        <authorList>
            <person name="Okamoto-Kainuma A."/>
            <person name="Ishikawa M."/>
            <person name="Umino S."/>
            <person name="Koizumi Y."/>
            <person name="Shiwa Y."/>
            <person name="Yoshikawa H."/>
            <person name="Matsutani M."/>
            <person name="Matsushita K."/>
        </authorList>
    </citation>
    <scope>NUCLEOTIDE SEQUENCE</scope>
    <source>
        <strain evidence="3">NBRC 106556</strain>
    </source>
</reference>
<dbReference type="InterPro" id="IPR052336">
    <property type="entry name" value="MlaD_Phospholipid_Transporter"/>
</dbReference>
<evidence type="ECO:0000259" key="2">
    <source>
        <dbReference type="Pfam" id="PF02470"/>
    </source>
</evidence>
<feature type="transmembrane region" description="Helical" evidence="1">
    <location>
        <begin position="12"/>
        <end position="33"/>
    </location>
</feature>
<protein>
    <submittedName>
        <fullName evidence="3">Toluene ABC transporter periplasmic protein</fullName>
    </submittedName>
</protein>
<accession>A0ABQ0QKB0</accession>
<dbReference type="EMBL" id="BAQB01000022">
    <property type="protein sequence ID" value="GBR47894.1"/>
    <property type="molecule type" value="Genomic_DNA"/>
</dbReference>
<dbReference type="InterPro" id="IPR003399">
    <property type="entry name" value="Mce/MlaD"/>
</dbReference>
<dbReference type="PANTHER" id="PTHR33371">
    <property type="entry name" value="INTERMEMBRANE PHOSPHOLIPID TRANSPORT SYSTEM BINDING PROTEIN MLAD-RELATED"/>
    <property type="match status" value="1"/>
</dbReference>
<keyword evidence="4" id="KW-1185">Reference proteome</keyword>
<keyword evidence="1" id="KW-0472">Membrane</keyword>